<gene>
    <name evidence="2" type="ORF">C7M84_001809</name>
</gene>
<organism evidence="2 3">
    <name type="scientific">Penaeus vannamei</name>
    <name type="common">Whiteleg shrimp</name>
    <name type="synonym">Litopenaeus vannamei</name>
    <dbReference type="NCBI Taxonomy" id="6689"/>
    <lineage>
        <taxon>Eukaryota</taxon>
        <taxon>Metazoa</taxon>
        <taxon>Ecdysozoa</taxon>
        <taxon>Arthropoda</taxon>
        <taxon>Crustacea</taxon>
        <taxon>Multicrustacea</taxon>
        <taxon>Malacostraca</taxon>
        <taxon>Eumalacostraca</taxon>
        <taxon>Eucarida</taxon>
        <taxon>Decapoda</taxon>
        <taxon>Dendrobranchiata</taxon>
        <taxon>Penaeoidea</taxon>
        <taxon>Penaeidae</taxon>
        <taxon>Penaeus</taxon>
    </lineage>
</organism>
<dbReference type="Proteomes" id="UP000283509">
    <property type="component" value="Unassembled WGS sequence"/>
</dbReference>
<comment type="caution">
    <text evidence="2">The sequence shown here is derived from an EMBL/GenBank/DDBJ whole genome shotgun (WGS) entry which is preliminary data.</text>
</comment>
<feature type="region of interest" description="Disordered" evidence="1">
    <location>
        <begin position="306"/>
        <end position="370"/>
    </location>
</feature>
<dbReference type="AlphaFoldDB" id="A0A3R7MEC0"/>
<reference evidence="2 3" key="1">
    <citation type="submission" date="2018-04" db="EMBL/GenBank/DDBJ databases">
        <authorList>
            <person name="Zhang X."/>
            <person name="Yuan J."/>
            <person name="Li F."/>
            <person name="Xiang J."/>
        </authorList>
    </citation>
    <scope>NUCLEOTIDE SEQUENCE [LARGE SCALE GENOMIC DNA]</scope>
    <source>
        <tissue evidence="2">Muscle</tissue>
    </source>
</reference>
<feature type="non-terminal residue" evidence="2">
    <location>
        <position position="1"/>
    </location>
</feature>
<dbReference type="EMBL" id="QCYY01001239">
    <property type="protein sequence ID" value="ROT79473.1"/>
    <property type="molecule type" value="Genomic_DNA"/>
</dbReference>
<feature type="compositionally biased region" description="Low complexity" evidence="1">
    <location>
        <begin position="184"/>
        <end position="206"/>
    </location>
</feature>
<evidence type="ECO:0000256" key="1">
    <source>
        <dbReference type="SAM" id="MobiDB-lite"/>
    </source>
</evidence>
<dbReference type="OrthoDB" id="10434245at2759"/>
<accession>A0A3R7MEC0</accession>
<feature type="compositionally biased region" description="Low complexity" evidence="1">
    <location>
        <begin position="349"/>
        <end position="370"/>
    </location>
</feature>
<proteinExistence type="predicted"/>
<feature type="compositionally biased region" description="Low complexity" evidence="1">
    <location>
        <begin position="306"/>
        <end position="318"/>
    </location>
</feature>
<feature type="region of interest" description="Disordered" evidence="1">
    <location>
        <begin position="1"/>
        <end position="22"/>
    </location>
</feature>
<sequence length="438" mass="44939">LQSFSQHRFPSASPPSPQSSAAAPLLAVGESAVVGSAVGESAVGLRVPPVEVSVPTPCNGSSASHRPLPQRDVHVYTNFITRELPHVPRHQAAPPWPARCGFSPRAQGRCMCPADRLFTRAGLTTGPVRSGTDGGPPCLSCATIGPAVTFCKKIVTRCTSPSSGALLASPGALEAPPMGYMSEPQTPAQQLLTAPPPAAASAPSSPCGSSSRGAEPFSLPGRKPRPLSRVRLTSSQPRALTRAVARTDRNAQSIFEISALCQKEMLPLAVSAPFLSAGAAPWAEEHELPSDTSATSTPLRVLASEPSAATHATHPSAHFNRTGSLKEPPVYTTHDQASLPLHSSPPAPSLSSGTAAPSSTPPAVATASPSIAEPSATAVLPPTSSSASTAPASADSLAPLFVPSPKMLAVFSATSDLGNRHSSRSPAAARRQRDLELM</sequence>
<keyword evidence="3" id="KW-1185">Reference proteome</keyword>
<protein>
    <submittedName>
        <fullName evidence="2">Uncharacterized protein</fullName>
    </submittedName>
</protein>
<feature type="region of interest" description="Disordered" evidence="1">
    <location>
        <begin position="415"/>
        <end position="438"/>
    </location>
</feature>
<evidence type="ECO:0000313" key="2">
    <source>
        <dbReference type="EMBL" id="ROT79473.1"/>
    </source>
</evidence>
<evidence type="ECO:0000313" key="3">
    <source>
        <dbReference type="Proteomes" id="UP000283509"/>
    </source>
</evidence>
<name>A0A3R7MEC0_PENVA</name>
<feature type="region of interest" description="Disordered" evidence="1">
    <location>
        <begin position="176"/>
        <end position="244"/>
    </location>
</feature>
<reference evidence="2 3" key="2">
    <citation type="submission" date="2019-01" db="EMBL/GenBank/DDBJ databases">
        <title>The decoding of complex shrimp genome reveals the adaptation for benthos swimmer, frequently molting mechanism and breeding impact on genome.</title>
        <authorList>
            <person name="Sun Y."/>
            <person name="Gao Y."/>
            <person name="Yu Y."/>
        </authorList>
    </citation>
    <scope>NUCLEOTIDE SEQUENCE [LARGE SCALE GENOMIC DNA]</scope>
    <source>
        <tissue evidence="2">Muscle</tissue>
    </source>
</reference>